<gene>
    <name evidence="1" type="ORF">B7C42_08112</name>
</gene>
<dbReference type="RefSeq" id="WP_039782220.1">
    <property type="nucleotide sequence ID" value="NZ_JAAXOR010000007.1"/>
</dbReference>
<sequence>MSHDACGHCGNVHTSGDPYALIEQYRDQYAAAPNLTPAAIDDIFALARCLHSQLYEAVADLHNLRLGFGRTDGRVEESGTRFAVRRRDGKIIESPAPDLAVSRFDNMNAQAVDLGFESADAEVVRRNWALYVEDWTALPPSDIEQYRLDDEPPF</sequence>
<proteinExistence type="predicted"/>
<organism evidence="1 2">
    <name type="scientific">Nocardia cerradoensis</name>
    <dbReference type="NCBI Taxonomy" id="85688"/>
    <lineage>
        <taxon>Bacteria</taxon>
        <taxon>Bacillati</taxon>
        <taxon>Actinomycetota</taxon>
        <taxon>Actinomycetes</taxon>
        <taxon>Mycobacteriales</taxon>
        <taxon>Nocardiaceae</taxon>
        <taxon>Nocardia</taxon>
    </lineage>
</organism>
<dbReference type="AlphaFoldDB" id="A0A231GT69"/>
<reference evidence="1 2" key="1">
    <citation type="submission" date="2017-07" db="EMBL/GenBank/DDBJ databases">
        <title>First draft Genome Sequence of Nocardia cerradoensis isolated from human infection.</title>
        <authorList>
            <person name="Carrasco G."/>
        </authorList>
    </citation>
    <scope>NUCLEOTIDE SEQUENCE [LARGE SCALE GENOMIC DNA]</scope>
    <source>
        <strain evidence="1 2">CNM20130759</strain>
    </source>
</reference>
<evidence type="ECO:0000313" key="1">
    <source>
        <dbReference type="EMBL" id="OXR39824.1"/>
    </source>
</evidence>
<dbReference type="EMBL" id="NGAF01000060">
    <property type="protein sequence ID" value="OXR39824.1"/>
    <property type="molecule type" value="Genomic_DNA"/>
</dbReference>
<protein>
    <submittedName>
        <fullName evidence="1">Uncharacterized protein</fullName>
    </submittedName>
</protein>
<accession>A0A231GT69</accession>
<evidence type="ECO:0000313" key="2">
    <source>
        <dbReference type="Proteomes" id="UP000215506"/>
    </source>
</evidence>
<dbReference type="Proteomes" id="UP000215506">
    <property type="component" value="Unassembled WGS sequence"/>
</dbReference>
<comment type="caution">
    <text evidence="1">The sequence shown here is derived from an EMBL/GenBank/DDBJ whole genome shotgun (WGS) entry which is preliminary data.</text>
</comment>
<keyword evidence="2" id="KW-1185">Reference proteome</keyword>
<name>A0A231GT69_9NOCA</name>